<organism evidence="2 3">
    <name type="scientific">Acidiphilium iwatense</name>
    <dbReference type="NCBI Taxonomy" id="768198"/>
    <lineage>
        <taxon>Bacteria</taxon>
        <taxon>Pseudomonadati</taxon>
        <taxon>Pseudomonadota</taxon>
        <taxon>Alphaproteobacteria</taxon>
        <taxon>Acetobacterales</taxon>
        <taxon>Acidocellaceae</taxon>
        <taxon>Acidiphilium</taxon>
    </lineage>
</organism>
<proteinExistence type="predicted"/>
<reference evidence="2 3" key="1">
    <citation type="submission" date="2022-01" db="EMBL/GenBank/DDBJ databases">
        <authorList>
            <person name="Won M."/>
            <person name="Kim S.-J."/>
            <person name="Kwon S.-W."/>
        </authorList>
    </citation>
    <scope>NUCLEOTIDE SEQUENCE [LARGE SCALE GENOMIC DNA]</scope>
    <source>
        <strain evidence="2 3">KCTC 23505</strain>
    </source>
</reference>
<evidence type="ECO:0000313" key="1">
    <source>
        <dbReference type="EMBL" id="MCF3948033.1"/>
    </source>
</evidence>
<dbReference type="EMBL" id="JAKGBZ010000037">
    <property type="protein sequence ID" value="MCF3948033.1"/>
    <property type="molecule type" value="Genomic_DNA"/>
</dbReference>
<keyword evidence="3" id="KW-1185">Reference proteome</keyword>
<protein>
    <submittedName>
        <fullName evidence="2">IS1595 family transposase</fullName>
    </submittedName>
</protein>
<dbReference type="Proteomes" id="UP001521209">
    <property type="component" value="Unassembled WGS sequence"/>
</dbReference>
<evidence type="ECO:0000313" key="2">
    <source>
        <dbReference type="EMBL" id="MCF3948805.1"/>
    </source>
</evidence>
<feature type="non-terminal residue" evidence="2">
    <location>
        <position position="1"/>
    </location>
</feature>
<dbReference type="EMBL" id="JAKGBZ010000084">
    <property type="protein sequence ID" value="MCF3948805.1"/>
    <property type="molecule type" value="Genomic_DNA"/>
</dbReference>
<gene>
    <name evidence="1" type="ORF">L2A60_15250</name>
    <name evidence="2" type="ORF">L2A60_19325</name>
</gene>
<accession>A0ABS9E448</accession>
<sequence length="38" mass="4460">YRFNRRYDLASMIPRLGWAAAQTPPMPYRLLKLAEVHG</sequence>
<name>A0ABS9E448_9PROT</name>
<evidence type="ECO:0000313" key="3">
    <source>
        <dbReference type="Proteomes" id="UP001521209"/>
    </source>
</evidence>
<comment type="caution">
    <text evidence="2">The sequence shown here is derived from an EMBL/GenBank/DDBJ whole genome shotgun (WGS) entry which is preliminary data.</text>
</comment>